<dbReference type="FunFam" id="3.40.50.300:FF:000578">
    <property type="entry name" value="probable ATP-dependent RNA helicase DHX35"/>
    <property type="match status" value="1"/>
</dbReference>
<dbReference type="CDD" id="cd18791">
    <property type="entry name" value="SF2_C_RHA"/>
    <property type="match status" value="1"/>
</dbReference>
<comment type="catalytic activity">
    <reaction evidence="7">
        <text>ATP + H2O = ADP + phosphate + H(+)</text>
        <dbReference type="Rhea" id="RHEA:13065"/>
        <dbReference type="ChEBI" id="CHEBI:15377"/>
        <dbReference type="ChEBI" id="CHEBI:15378"/>
        <dbReference type="ChEBI" id="CHEBI:30616"/>
        <dbReference type="ChEBI" id="CHEBI:43474"/>
        <dbReference type="ChEBI" id="CHEBI:456216"/>
        <dbReference type="EC" id="3.6.4.13"/>
    </reaction>
</comment>
<protein>
    <recommendedName>
        <fullName evidence="2">RNA helicase</fullName>
        <ecNumber evidence="2">3.6.4.13</ecNumber>
    </recommendedName>
</protein>
<dbReference type="Gene3D" id="3.40.50.300">
    <property type="entry name" value="P-loop containing nucleotide triphosphate hydrolases"/>
    <property type="match status" value="2"/>
</dbReference>
<dbReference type="FunFam" id="3.40.50.300:FF:002859">
    <property type="entry name" value="putative pre-mRNA-splicing factor ATP-dependent RNA helicase DHX16 isoform X1"/>
    <property type="match status" value="1"/>
</dbReference>
<keyword evidence="5" id="KW-0347">Helicase</keyword>
<gene>
    <name evidence="11" type="ORF">GSCOC_T00032387001</name>
</gene>
<evidence type="ECO:0000256" key="8">
    <source>
        <dbReference type="SAM" id="Phobius"/>
    </source>
</evidence>
<dbReference type="InParanoid" id="A0A068TWL3"/>
<evidence type="ECO:0000256" key="2">
    <source>
        <dbReference type="ARBA" id="ARBA00012552"/>
    </source>
</evidence>
<dbReference type="InterPro" id="IPR011709">
    <property type="entry name" value="DEAD-box_helicase_OB_fold"/>
</dbReference>
<dbReference type="OMA" id="APVHDFV"/>
<dbReference type="PROSITE" id="PS00690">
    <property type="entry name" value="DEAH_ATP_HELICASE"/>
    <property type="match status" value="1"/>
</dbReference>
<dbReference type="InterPro" id="IPR002464">
    <property type="entry name" value="DNA/RNA_helicase_DEAH_CS"/>
</dbReference>
<dbReference type="PANTHER" id="PTHR18934:SF118">
    <property type="entry name" value="ATP-DEPENDENT RNA HELICASE DHX33"/>
    <property type="match status" value="1"/>
</dbReference>
<evidence type="ECO:0000313" key="11">
    <source>
        <dbReference type="EMBL" id="CDP00447.1"/>
    </source>
</evidence>
<dbReference type="OrthoDB" id="10253254at2759"/>
<dbReference type="SUPFAM" id="SSF52540">
    <property type="entry name" value="P-loop containing nucleoside triphosphate hydrolases"/>
    <property type="match status" value="1"/>
</dbReference>
<dbReference type="InterPro" id="IPR014001">
    <property type="entry name" value="Helicase_ATP-bd"/>
</dbReference>
<dbReference type="CDD" id="cd17978">
    <property type="entry name" value="DEXHc_DHX33"/>
    <property type="match status" value="1"/>
</dbReference>
<dbReference type="EC" id="3.6.4.13" evidence="2"/>
<evidence type="ECO:0000259" key="9">
    <source>
        <dbReference type="PROSITE" id="PS51192"/>
    </source>
</evidence>
<dbReference type="InterPro" id="IPR027417">
    <property type="entry name" value="P-loop_NTPase"/>
</dbReference>
<keyword evidence="8" id="KW-0812">Transmembrane</keyword>
<evidence type="ECO:0000256" key="3">
    <source>
        <dbReference type="ARBA" id="ARBA00022741"/>
    </source>
</evidence>
<feature type="domain" description="Helicase ATP-binding" evidence="9">
    <location>
        <begin position="85"/>
        <end position="283"/>
    </location>
</feature>
<dbReference type="SMART" id="SM00487">
    <property type="entry name" value="DEXDc"/>
    <property type="match status" value="1"/>
</dbReference>
<dbReference type="GO" id="GO:0045943">
    <property type="term" value="P:positive regulation of transcription by RNA polymerase I"/>
    <property type="evidence" value="ECO:0007669"/>
    <property type="project" value="TreeGrafter"/>
</dbReference>
<feature type="domain" description="Helicase C-terminal" evidence="10">
    <location>
        <begin position="306"/>
        <end position="480"/>
    </location>
</feature>
<dbReference type="GO" id="GO:0005524">
    <property type="term" value="F:ATP binding"/>
    <property type="evidence" value="ECO:0007669"/>
    <property type="project" value="UniProtKB-KW"/>
</dbReference>
<keyword evidence="4" id="KW-0378">Hydrolase</keyword>
<feature type="transmembrane region" description="Helical" evidence="8">
    <location>
        <begin position="33"/>
        <end position="56"/>
    </location>
</feature>
<evidence type="ECO:0000256" key="5">
    <source>
        <dbReference type="ARBA" id="ARBA00022806"/>
    </source>
</evidence>
<dbReference type="Gramene" id="CDP00447">
    <property type="protein sequence ID" value="CDP00447"/>
    <property type="gene ID" value="GSCOC_T00032387001"/>
</dbReference>
<reference evidence="12" key="1">
    <citation type="journal article" date="2014" name="Science">
        <title>The coffee genome provides insight into the convergent evolution of caffeine biosynthesis.</title>
        <authorList>
            <person name="Denoeud F."/>
            <person name="Carretero-Paulet L."/>
            <person name="Dereeper A."/>
            <person name="Droc G."/>
            <person name="Guyot R."/>
            <person name="Pietrella M."/>
            <person name="Zheng C."/>
            <person name="Alberti A."/>
            <person name="Anthony F."/>
            <person name="Aprea G."/>
            <person name="Aury J.M."/>
            <person name="Bento P."/>
            <person name="Bernard M."/>
            <person name="Bocs S."/>
            <person name="Campa C."/>
            <person name="Cenci A."/>
            <person name="Combes M.C."/>
            <person name="Crouzillat D."/>
            <person name="Da Silva C."/>
            <person name="Daddiego L."/>
            <person name="De Bellis F."/>
            <person name="Dussert S."/>
            <person name="Garsmeur O."/>
            <person name="Gayraud T."/>
            <person name="Guignon V."/>
            <person name="Jahn K."/>
            <person name="Jamilloux V."/>
            <person name="Joet T."/>
            <person name="Labadie K."/>
            <person name="Lan T."/>
            <person name="Leclercq J."/>
            <person name="Lepelley M."/>
            <person name="Leroy T."/>
            <person name="Li L.T."/>
            <person name="Librado P."/>
            <person name="Lopez L."/>
            <person name="Munoz A."/>
            <person name="Noel B."/>
            <person name="Pallavicini A."/>
            <person name="Perrotta G."/>
            <person name="Poncet V."/>
            <person name="Pot D."/>
            <person name="Priyono X."/>
            <person name="Rigoreau M."/>
            <person name="Rouard M."/>
            <person name="Rozas J."/>
            <person name="Tranchant-Dubreuil C."/>
            <person name="VanBuren R."/>
            <person name="Zhang Q."/>
            <person name="Andrade A.C."/>
            <person name="Argout X."/>
            <person name="Bertrand B."/>
            <person name="de Kochko A."/>
            <person name="Graziosi G."/>
            <person name="Henry R.J."/>
            <person name="Jayarama X."/>
            <person name="Ming R."/>
            <person name="Nagai C."/>
            <person name="Rounsley S."/>
            <person name="Sankoff D."/>
            <person name="Giuliano G."/>
            <person name="Albert V.A."/>
            <person name="Wincker P."/>
            <person name="Lashermes P."/>
        </authorList>
    </citation>
    <scope>NUCLEOTIDE SEQUENCE [LARGE SCALE GENOMIC DNA]</scope>
    <source>
        <strain evidence="12">cv. DH200-94</strain>
    </source>
</reference>
<evidence type="ECO:0000313" key="12">
    <source>
        <dbReference type="Proteomes" id="UP000295252"/>
    </source>
</evidence>
<keyword evidence="6" id="KW-0067">ATP-binding</keyword>
<dbReference type="GO" id="GO:0003725">
    <property type="term" value="F:double-stranded RNA binding"/>
    <property type="evidence" value="ECO:0007669"/>
    <property type="project" value="TreeGrafter"/>
</dbReference>
<dbReference type="GO" id="GO:0016787">
    <property type="term" value="F:hydrolase activity"/>
    <property type="evidence" value="ECO:0007669"/>
    <property type="project" value="UniProtKB-KW"/>
</dbReference>
<dbReference type="PROSITE" id="PS51194">
    <property type="entry name" value="HELICASE_CTER"/>
    <property type="match status" value="1"/>
</dbReference>
<dbReference type="EMBL" id="HG739089">
    <property type="protein sequence ID" value="CDP00447.1"/>
    <property type="molecule type" value="Genomic_DNA"/>
</dbReference>
<evidence type="ECO:0000256" key="7">
    <source>
        <dbReference type="ARBA" id="ARBA00047984"/>
    </source>
</evidence>
<dbReference type="SMART" id="SM00847">
    <property type="entry name" value="HA2"/>
    <property type="match status" value="1"/>
</dbReference>
<proteinExistence type="inferred from homology"/>
<dbReference type="InterPro" id="IPR007502">
    <property type="entry name" value="Helicase-assoc_dom"/>
</dbReference>
<evidence type="ECO:0000256" key="4">
    <source>
        <dbReference type="ARBA" id="ARBA00022801"/>
    </source>
</evidence>
<dbReference type="Pfam" id="PF07717">
    <property type="entry name" value="OB_NTP_bind"/>
    <property type="match status" value="1"/>
</dbReference>
<evidence type="ECO:0000256" key="6">
    <source>
        <dbReference type="ARBA" id="ARBA00022840"/>
    </source>
</evidence>
<name>A0A068TWL3_COFCA</name>
<organism evidence="11 12">
    <name type="scientific">Coffea canephora</name>
    <name type="common">Robusta coffee</name>
    <dbReference type="NCBI Taxonomy" id="49390"/>
    <lineage>
        <taxon>Eukaryota</taxon>
        <taxon>Viridiplantae</taxon>
        <taxon>Streptophyta</taxon>
        <taxon>Embryophyta</taxon>
        <taxon>Tracheophyta</taxon>
        <taxon>Spermatophyta</taxon>
        <taxon>Magnoliopsida</taxon>
        <taxon>eudicotyledons</taxon>
        <taxon>Gunneridae</taxon>
        <taxon>Pentapetalae</taxon>
        <taxon>asterids</taxon>
        <taxon>lamiids</taxon>
        <taxon>Gentianales</taxon>
        <taxon>Rubiaceae</taxon>
        <taxon>Ixoroideae</taxon>
        <taxon>Gardenieae complex</taxon>
        <taxon>Bertiereae - Coffeeae clade</taxon>
        <taxon>Coffeeae</taxon>
        <taxon>Coffea</taxon>
    </lineage>
</organism>
<dbReference type="Proteomes" id="UP000295252">
    <property type="component" value="Chromosome III"/>
</dbReference>
<evidence type="ECO:0000256" key="1">
    <source>
        <dbReference type="ARBA" id="ARBA00008792"/>
    </source>
</evidence>
<evidence type="ECO:0000259" key="10">
    <source>
        <dbReference type="PROSITE" id="PS51194"/>
    </source>
</evidence>
<dbReference type="AlphaFoldDB" id="A0A068TWL3"/>
<comment type="similarity">
    <text evidence="1">Belongs to the DEAD box helicase family. DEAH subfamily.</text>
</comment>
<keyword evidence="8" id="KW-0472">Membrane</keyword>
<dbReference type="GO" id="GO:0005730">
    <property type="term" value="C:nucleolus"/>
    <property type="evidence" value="ECO:0007669"/>
    <property type="project" value="TreeGrafter"/>
</dbReference>
<sequence length="743" mass="83930">MMVGRLYQLLFSLVTFHSRDFFSDIFSFLGKSFPFLTVLLGWGLFFGTRVLFYSFVVKRASYIASMHVGSANSICFLIEVEKLLVEEVRNNNTLIVVGETGSGKTTQLPQYLFYGGFCRDGGVIGITQPRRVAAVSVAKRVAEECGVALGQKVGYAIRFDDMTSASTRIKYMTDGLLLREALLDPCLSKYSVIIVDEAHERTVHTDVLLGLLKSVQKTRSSVSKVMNGHAQNGLLMGAENDKSFLMPCHGKKLSPLKLIIMSASLDARVFSEYFGSARAVHVQGRQYPVDILYTHQPESDYLDAALITIFQIHLEESHGDILVFLTGQEEIESVERLVHERLRQLPEGNQKLLTFPIFSSLPSEKQMKVFMPAPPGFRKVSLDCTKMNVRKTNPLWISTTEYGCGQKLWFHQQAKVVIGRTLQLAKVNKLYCSGRAGREGPGKCYRLYPESEFDKFEDSTTPEIKRCDLSNVILQLKALGIDDIAGFDFIDKPNRTAIIRSLEPLFLLGALTEESKLTDIVGHQMARLPLEPVYSKALILSSQLNCLEEMLIVVAMLSVESIFYAPREKLEESRAALRCFSSPEGDHLTLLNVFHASNEFVVKNKLTHSKEKAEKNLRKWCKDNFINSRSLRHARDVHSQIQRNVEQMGLRITSCGDDMLVFRRCLAASFFLNAALKQPDGMYRILSSGLMVQIHPSSILFRSKPECIIFDKLVRTNNNYIRNICRIDYLWLPELAPQCYGLQ</sequence>
<dbReference type="InterPro" id="IPR001650">
    <property type="entry name" value="Helicase_C-like"/>
</dbReference>
<dbReference type="PANTHER" id="PTHR18934">
    <property type="entry name" value="ATP-DEPENDENT RNA HELICASE"/>
    <property type="match status" value="1"/>
</dbReference>
<keyword evidence="8" id="KW-1133">Transmembrane helix</keyword>
<dbReference type="GO" id="GO:0003724">
    <property type="term" value="F:RNA helicase activity"/>
    <property type="evidence" value="ECO:0007669"/>
    <property type="project" value="UniProtKB-EC"/>
</dbReference>
<keyword evidence="12" id="KW-1185">Reference proteome</keyword>
<dbReference type="Gene3D" id="1.20.120.1080">
    <property type="match status" value="1"/>
</dbReference>
<dbReference type="FunCoup" id="A0A068TWL3">
    <property type="interactions" value="993"/>
</dbReference>
<keyword evidence="3" id="KW-0547">Nucleotide-binding</keyword>
<dbReference type="Pfam" id="PF21010">
    <property type="entry name" value="HA2_C"/>
    <property type="match status" value="1"/>
</dbReference>
<dbReference type="PROSITE" id="PS51192">
    <property type="entry name" value="HELICASE_ATP_BIND_1"/>
    <property type="match status" value="1"/>
</dbReference>
<accession>A0A068TWL3</accession>
<dbReference type="STRING" id="49390.A0A068TWL3"/>
<dbReference type="PhylomeDB" id="A0A068TWL3"/>